<evidence type="ECO:0000256" key="3">
    <source>
        <dbReference type="PROSITE-ProRule" id="PRU00317"/>
    </source>
</evidence>
<dbReference type="InterPro" id="IPR016024">
    <property type="entry name" value="ARM-type_fold"/>
</dbReference>
<proteinExistence type="predicted"/>
<protein>
    <recommendedName>
        <fullName evidence="9">ARM repeat-containing protein</fullName>
    </recommendedName>
</protein>
<dbReference type="PROSITE" id="PS50303">
    <property type="entry name" value="PUM_HD"/>
    <property type="match status" value="1"/>
</dbReference>
<dbReference type="CDD" id="cd00590">
    <property type="entry name" value="RRM_SF"/>
    <property type="match status" value="1"/>
</dbReference>
<comment type="caution">
    <text evidence="7">The sequence shown here is derived from an EMBL/GenBank/DDBJ whole genome shotgun (WGS) entry which is preliminary data.</text>
</comment>
<dbReference type="InterPro" id="IPR000504">
    <property type="entry name" value="RRM_dom"/>
</dbReference>
<feature type="compositionally biased region" description="Basic and acidic residues" evidence="4">
    <location>
        <begin position="1"/>
        <end position="11"/>
    </location>
</feature>
<accession>A0A8H7R344</accession>
<feature type="repeat" description="Pumilio" evidence="3">
    <location>
        <begin position="620"/>
        <end position="657"/>
    </location>
</feature>
<dbReference type="PROSITE" id="PS50102">
    <property type="entry name" value="RRM"/>
    <property type="match status" value="2"/>
</dbReference>
<feature type="domain" description="RRM" evidence="5">
    <location>
        <begin position="382"/>
        <end position="457"/>
    </location>
</feature>
<dbReference type="Gene3D" id="1.25.10.10">
    <property type="entry name" value="Leucine-rich Repeat Variant"/>
    <property type="match status" value="1"/>
</dbReference>
<dbReference type="InterPro" id="IPR033133">
    <property type="entry name" value="PUM-HD"/>
</dbReference>
<keyword evidence="8" id="KW-1185">Reference proteome</keyword>
<dbReference type="GO" id="GO:0003723">
    <property type="term" value="F:RNA binding"/>
    <property type="evidence" value="ECO:0007669"/>
    <property type="project" value="UniProtKB-UniRule"/>
</dbReference>
<keyword evidence="2" id="KW-0694">RNA-binding</keyword>
<dbReference type="GO" id="GO:0000288">
    <property type="term" value="P:nuclear-transcribed mRNA catabolic process, deadenylation-dependent decay"/>
    <property type="evidence" value="ECO:0007669"/>
    <property type="project" value="TreeGrafter"/>
</dbReference>
<evidence type="ECO:0000259" key="6">
    <source>
        <dbReference type="PROSITE" id="PS50303"/>
    </source>
</evidence>
<evidence type="ECO:0000313" key="7">
    <source>
        <dbReference type="EMBL" id="KAG2203599.1"/>
    </source>
</evidence>
<dbReference type="InterPro" id="IPR035979">
    <property type="entry name" value="RBD_domain_sf"/>
</dbReference>
<dbReference type="EMBL" id="JAEPRD010000050">
    <property type="protein sequence ID" value="KAG2203599.1"/>
    <property type="molecule type" value="Genomic_DNA"/>
</dbReference>
<organism evidence="7 8">
    <name type="scientific">Mucor saturninus</name>
    <dbReference type="NCBI Taxonomy" id="64648"/>
    <lineage>
        <taxon>Eukaryota</taxon>
        <taxon>Fungi</taxon>
        <taxon>Fungi incertae sedis</taxon>
        <taxon>Mucoromycota</taxon>
        <taxon>Mucoromycotina</taxon>
        <taxon>Mucoromycetes</taxon>
        <taxon>Mucorales</taxon>
        <taxon>Mucorineae</taxon>
        <taxon>Mucoraceae</taxon>
        <taxon>Mucor</taxon>
    </lineage>
</organism>
<evidence type="ECO:0000256" key="2">
    <source>
        <dbReference type="PROSITE-ProRule" id="PRU00176"/>
    </source>
</evidence>
<keyword evidence="1" id="KW-0677">Repeat</keyword>
<feature type="region of interest" description="Disordered" evidence="4">
    <location>
        <begin position="1"/>
        <end position="21"/>
    </location>
</feature>
<dbReference type="SUPFAM" id="SSF48371">
    <property type="entry name" value="ARM repeat"/>
    <property type="match status" value="1"/>
</dbReference>
<feature type="region of interest" description="Disordered" evidence="4">
    <location>
        <begin position="259"/>
        <end position="285"/>
    </location>
</feature>
<dbReference type="InterPro" id="IPR052645">
    <property type="entry name" value="Pumilio_domain_protein"/>
</dbReference>
<dbReference type="InterPro" id="IPR011989">
    <property type="entry name" value="ARM-like"/>
</dbReference>
<dbReference type="Pfam" id="PF00806">
    <property type="entry name" value="PUF"/>
    <property type="match status" value="3"/>
</dbReference>
<evidence type="ECO:0000256" key="1">
    <source>
        <dbReference type="ARBA" id="ARBA00022737"/>
    </source>
</evidence>
<evidence type="ECO:0000259" key="5">
    <source>
        <dbReference type="PROSITE" id="PS50102"/>
    </source>
</evidence>
<name>A0A8H7R344_9FUNG</name>
<dbReference type="Proteomes" id="UP000603453">
    <property type="component" value="Unassembled WGS sequence"/>
</dbReference>
<dbReference type="SMART" id="SM00025">
    <property type="entry name" value="Pumilio"/>
    <property type="match status" value="6"/>
</dbReference>
<dbReference type="OrthoDB" id="2017782at2759"/>
<evidence type="ECO:0000313" key="8">
    <source>
        <dbReference type="Proteomes" id="UP000603453"/>
    </source>
</evidence>
<dbReference type="SUPFAM" id="SSF54928">
    <property type="entry name" value="RNA-binding domain, RBD"/>
    <property type="match status" value="2"/>
</dbReference>
<dbReference type="InterPro" id="IPR012677">
    <property type="entry name" value="Nucleotide-bd_a/b_plait_sf"/>
</dbReference>
<feature type="domain" description="RRM" evidence="5">
    <location>
        <begin position="288"/>
        <end position="363"/>
    </location>
</feature>
<sequence>MQHNTTKDRHSSSAFPSSSRDLDVVLEETDSNEGYSYLDSILDNNYLPQKSSSYLSGNQQVRRSRAGTMPSLAYMEQPTIIPQTAFLNNRHRSGSLTLPAPANLQMSTMYNTWGQEPISPSTEQLLQGDDDFSIARTLRSIGLDEENDDKPRINARSRSYSVNNTVMYQQQPPDSRSRINNSFHTPPPSLDNQPSVGNRPRASSMGRMDYTRLTPPGLSSLWKMQLGTLHDEEYDTSLSLGDSELLANMISIDNISLTENNNNRNSFVPPVTNNSNNQQQQQNSVTSRSLWIGNIDASITVDGLTRLFSTYGPIESVRLLMEKECAFINFYHLEDAVHAKDDVLSNHGGRIGTCIVRIGYGRAETLTVTTPIEIPVVSQPTRALWLGNMPANTTQATLERVFSLFGAIESIRVLSHKNCAFINYDTVESASDARDALLQNDTRVQDLWGVRIGFAKVPLLNKATSKQALNDETHINMELWTIMKQLGAPDNTIELVKSLQSSSYFESIPPVPEYGVHRRHDAANLRDIRKRLDATTDIAESDSIALDCMDELAEICSDYIGNTVVQRLFEKCSEDMKTMMLKSVAPHLAAMGVHKNGTWAAQKIIDSLKLPHQIQIVCTHIQPFIPPLLLDQFGNYVVQCCLRMHGDTQFIMNAIVEKFVHIAQGRFGARAMRGILEGTLITSAQQLFIAAALLQNSVSLSIHANGALLISWFIESSQIENRYSLLAARLAPHLTQIATHKLGTQILLKLINQELDLKARVCLLEALENGDTMREILSDQARGLAFAIKVISSESLSSDEKSRLREIAHPILTQLQGTGFKKALVEFVAVEEQVAITAVINDYF</sequence>
<feature type="domain" description="PUM-HD" evidence="6">
    <location>
        <begin position="488"/>
        <end position="832"/>
    </location>
</feature>
<dbReference type="InterPro" id="IPR001313">
    <property type="entry name" value="Pumilio_RNA-bd_rpt"/>
</dbReference>
<reference evidence="7" key="1">
    <citation type="submission" date="2020-12" db="EMBL/GenBank/DDBJ databases">
        <title>Metabolic potential, ecology and presence of endohyphal bacteria is reflected in genomic diversity of Mucoromycotina.</title>
        <authorList>
            <person name="Muszewska A."/>
            <person name="Okrasinska A."/>
            <person name="Steczkiewicz K."/>
            <person name="Drgas O."/>
            <person name="Orlowska M."/>
            <person name="Perlinska-Lenart U."/>
            <person name="Aleksandrzak-Piekarczyk T."/>
            <person name="Szatraj K."/>
            <person name="Zielenkiewicz U."/>
            <person name="Pilsyk S."/>
            <person name="Malc E."/>
            <person name="Mieczkowski P."/>
            <person name="Kruszewska J.S."/>
            <person name="Biernat P."/>
            <person name="Pawlowska J."/>
        </authorList>
    </citation>
    <scope>NUCLEOTIDE SEQUENCE</scope>
    <source>
        <strain evidence="7">WA0000017839</strain>
    </source>
</reference>
<dbReference type="PROSITE" id="PS50302">
    <property type="entry name" value="PUM"/>
    <property type="match status" value="2"/>
</dbReference>
<dbReference type="SMART" id="SM00360">
    <property type="entry name" value="RRM"/>
    <property type="match status" value="2"/>
</dbReference>
<dbReference type="PANTHER" id="PTHR47093">
    <property type="entry name" value="PROTEIN JSN1-RELATED"/>
    <property type="match status" value="1"/>
</dbReference>
<evidence type="ECO:0008006" key="9">
    <source>
        <dbReference type="Google" id="ProtNLM"/>
    </source>
</evidence>
<feature type="region of interest" description="Disordered" evidence="4">
    <location>
        <begin position="143"/>
        <end position="210"/>
    </location>
</feature>
<evidence type="ECO:0000256" key="4">
    <source>
        <dbReference type="SAM" id="MobiDB-lite"/>
    </source>
</evidence>
<dbReference type="AlphaFoldDB" id="A0A8H7R344"/>
<gene>
    <name evidence="7" type="ORF">INT47_011693</name>
</gene>
<feature type="repeat" description="Pumilio" evidence="3">
    <location>
        <begin position="545"/>
        <end position="582"/>
    </location>
</feature>
<feature type="compositionally biased region" description="Polar residues" evidence="4">
    <location>
        <begin position="156"/>
        <end position="196"/>
    </location>
</feature>
<dbReference type="PANTHER" id="PTHR47093:SF1">
    <property type="entry name" value="PROTEIN JSN1-RELATED"/>
    <property type="match status" value="1"/>
</dbReference>
<dbReference type="Pfam" id="PF00076">
    <property type="entry name" value="RRM_1"/>
    <property type="match status" value="2"/>
</dbReference>
<feature type="compositionally biased region" description="Low complexity" evidence="4">
    <location>
        <begin position="273"/>
        <end position="284"/>
    </location>
</feature>
<dbReference type="Gene3D" id="3.30.70.330">
    <property type="match status" value="2"/>
</dbReference>